<accession>A0ABR7I8Y1</accession>
<proteinExistence type="predicted"/>
<keyword evidence="2" id="KW-0472">Membrane</keyword>
<evidence type="ECO:0000256" key="2">
    <source>
        <dbReference type="SAM" id="Phobius"/>
    </source>
</evidence>
<name>A0ABR7I8Y1_9FIRM</name>
<feature type="compositionally biased region" description="Acidic residues" evidence="1">
    <location>
        <begin position="114"/>
        <end position="125"/>
    </location>
</feature>
<keyword evidence="2" id="KW-1133">Transmembrane helix</keyword>
<feature type="region of interest" description="Disordered" evidence="1">
    <location>
        <begin position="114"/>
        <end position="142"/>
    </location>
</feature>
<protein>
    <recommendedName>
        <fullName evidence="5">Zinc ribbon domain-containing protein</fullName>
    </recommendedName>
</protein>
<evidence type="ECO:0000256" key="1">
    <source>
        <dbReference type="SAM" id="MobiDB-lite"/>
    </source>
</evidence>
<keyword evidence="2" id="KW-0812">Transmembrane</keyword>
<sequence length="142" mass="15916">MSEYVLYVLAGLIVLLIAFLLLRLILQLVFIRQCPDCGRTVSLIKTKECPRCGHDFRSQSDPKFRLTVVLFVAAILGIGAFDVYSFQTKTKAYQADNPYMSVSHITREALDEAETEEMQTEEVQTEEAGAIEMPLPEAAPVE</sequence>
<reference evidence="3 4" key="1">
    <citation type="submission" date="2020-08" db="EMBL/GenBank/DDBJ databases">
        <title>Genome public.</title>
        <authorList>
            <person name="Liu C."/>
            <person name="Sun Q."/>
        </authorList>
    </citation>
    <scope>NUCLEOTIDE SEQUENCE [LARGE SCALE GENOMIC DNA]</scope>
    <source>
        <strain evidence="3 4">BX0805</strain>
    </source>
</reference>
<evidence type="ECO:0008006" key="5">
    <source>
        <dbReference type="Google" id="ProtNLM"/>
    </source>
</evidence>
<gene>
    <name evidence="3" type="ORF">H8Z76_04720</name>
</gene>
<comment type="caution">
    <text evidence="3">The sequence shown here is derived from an EMBL/GenBank/DDBJ whole genome shotgun (WGS) entry which is preliminary data.</text>
</comment>
<dbReference type="EMBL" id="JACOQH010000002">
    <property type="protein sequence ID" value="MBC5753340.1"/>
    <property type="molecule type" value="Genomic_DNA"/>
</dbReference>
<evidence type="ECO:0000313" key="4">
    <source>
        <dbReference type="Proteomes" id="UP000621540"/>
    </source>
</evidence>
<keyword evidence="4" id="KW-1185">Reference proteome</keyword>
<dbReference type="RefSeq" id="WP_186981795.1">
    <property type="nucleotide sequence ID" value="NZ_JACOQH010000002.1"/>
</dbReference>
<feature type="transmembrane region" description="Helical" evidence="2">
    <location>
        <begin position="6"/>
        <end position="26"/>
    </location>
</feature>
<evidence type="ECO:0000313" key="3">
    <source>
        <dbReference type="EMBL" id="MBC5753340.1"/>
    </source>
</evidence>
<organism evidence="3 4">
    <name type="scientific">Roseburia yibonii</name>
    <dbReference type="NCBI Taxonomy" id="2763063"/>
    <lineage>
        <taxon>Bacteria</taxon>
        <taxon>Bacillati</taxon>
        <taxon>Bacillota</taxon>
        <taxon>Clostridia</taxon>
        <taxon>Lachnospirales</taxon>
        <taxon>Lachnospiraceae</taxon>
        <taxon>Roseburia</taxon>
    </lineage>
</organism>
<feature type="transmembrane region" description="Helical" evidence="2">
    <location>
        <begin position="66"/>
        <end position="86"/>
    </location>
</feature>
<dbReference type="Proteomes" id="UP000621540">
    <property type="component" value="Unassembled WGS sequence"/>
</dbReference>